<dbReference type="Gene3D" id="3.10.100.10">
    <property type="entry name" value="Mannose-Binding Protein A, subunit A"/>
    <property type="match status" value="1"/>
</dbReference>
<evidence type="ECO:0008006" key="7">
    <source>
        <dbReference type="Google" id="ProtNLM"/>
    </source>
</evidence>
<name>A0AAV5U9Z1_9BILA</name>
<dbReference type="SMART" id="SM00034">
    <property type="entry name" value="CLECT"/>
    <property type="match status" value="1"/>
</dbReference>
<dbReference type="PROSITE" id="PS50041">
    <property type="entry name" value="C_TYPE_LECTIN_2"/>
    <property type="match status" value="1"/>
</dbReference>
<proteinExistence type="predicted"/>
<gene>
    <name evidence="5" type="ORF">PENTCL1PPCAC_25868</name>
</gene>
<dbReference type="Proteomes" id="UP001432027">
    <property type="component" value="Unassembled WGS sequence"/>
</dbReference>
<feature type="domain" description="CUB" evidence="3">
    <location>
        <begin position="161"/>
        <end position="268"/>
    </location>
</feature>
<dbReference type="SUPFAM" id="SSF56436">
    <property type="entry name" value="C-type lectin-like"/>
    <property type="match status" value="1"/>
</dbReference>
<organism evidence="5 6">
    <name type="scientific">Pristionchus entomophagus</name>
    <dbReference type="NCBI Taxonomy" id="358040"/>
    <lineage>
        <taxon>Eukaryota</taxon>
        <taxon>Metazoa</taxon>
        <taxon>Ecdysozoa</taxon>
        <taxon>Nematoda</taxon>
        <taxon>Chromadorea</taxon>
        <taxon>Rhabditida</taxon>
        <taxon>Rhabditina</taxon>
        <taxon>Diplogasteromorpha</taxon>
        <taxon>Diplogasteroidea</taxon>
        <taxon>Neodiplogasteridae</taxon>
        <taxon>Pristionchus</taxon>
    </lineage>
</organism>
<dbReference type="AlphaFoldDB" id="A0AAV5U9Z1"/>
<dbReference type="InterPro" id="IPR000859">
    <property type="entry name" value="CUB_dom"/>
</dbReference>
<dbReference type="SUPFAM" id="SSF49854">
    <property type="entry name" value="Spermadhesin, CUB domain"/>
    <property type="match status" value="1"/>
</dbReference>
<dbReference type="EMBL" id="BTSX01000006">
    <property type="protein sequence ID" value="GMT03694.1"/>
    <property type="molecule type" value="Genomic_DNA"/>
</dbReference>
<feature type="non-terminal residue" evidence="5">
    <location>
        <position position="1"/>
    </location>
</feature>
<protein>
    <recommendedName>
        <fullName evidence="7">CUB domain-containing protein</fullName>
    </recommendedName>
</protein>
<dbReference type="InterPro" id="IPR001304">
    <property type="entry name" value="C-type_lectin-like"/>
</dbReference>
<dbReference type="Pfam" id="PF00059">
    <property type="entry name" value="Lectin_C"/>
    <property type="match status" value="1"/>
</dbReference>
<dbReference type="InterPro" id="IPR016186">
    <property type="entry name" value="C-type_lectin-like/link_sf"/>
</dbReference>
<evidence type="ECO:0000259" key="3">
    <source>
        <dbReference type="PROSITE" id="PS01180"/>
    </source>
</evidence>
<feature type="domain" description="C-type lectin" evidence="4">
    <location>
        <begin position="34"/>
        <end position="151"/>
    </location>
</feature>
<evidence type="ECO:0000313" key="6">
    <source>
        <dbReference type="Proteomes" id="UP001432027"/>
    </source>
</evidence>
<evidence type="ECO:0000313" key="5">
    <source>
        <dbReference type="EMBL" id="GMT03694.1"/>
    </source>
</evidence>
<dbReference type="PROSITE" id="PS00615">
    <property type="entry name" value="C_TYPE_LECTIN_1"/>
    <property type="match status" value="1"/>
</dbReference>
<evidence type="ECO:0000256" key="2">
    <source>
        <dbReference type="PROSITE-ProRule" id="PRU00059"/>
    </source>
</evidence>
<comment type="caution">
    <text evidence="5">The sequence shown here is derived from an EMBL/GenBank/DDBJ whole genome shotgun (WGS) entry which is preliminary data.</text>
</comment>
<dbReference type="InterPro" id="IPR035914">
    <property type="entry name" value="Sperma_CUB_dom_sf"/>
</dbReference>
<keyword evidence="6" id="KW-1185">Reference proteome</keyword>
<reference evidence="5" key="1">
    <citation type="submission" date="2023-10" db="EMBL/GenBank/DDBJ databases">
        <title>Genome assembly of Pristionchus species.</title>
        <authorList>
            <person name="Yoshida K."/>
            <person name="Sommer R.J."/>
        </authorList>
    </citation>
    <scope>NUCLEOTIDE SEQUENCE</scope>
    <source>
        <strain evidence="5">RS0144</strain>
    </source>
</reference>
<sequence>CNTHHEVDLYCIATLSTNPVEPDPDCGSFSHEADNDICYQVGMTASNWTEANTICHSFGANVASIHNDQENNFLRRLAVSKRLNNGLMLGGTVNGKTNTVKWTDGTKYDYTKFTSGFPQEGLGACVAMETNNVIGQWMNVQCSSELPFACSRMTSANVPACDGTMYKEGDIIYSPGFPTSASEPCDFLLEVDQGLIVEVEILFLEANECCDQLVLSEGSLGESQIAQLSGAGQNGKKFRTFSQNVMRASWQPNGGFNVKGMMITFRGV</sequence>
<evidence type="ECO:0000256" key="1">
    <source>
        <dbReference type="ARBA" id="ARBA00023157"/>
    </source>
</evidence>
<dbReference type="SMART" id="SM00042">
    <property type="entry name" value="CUB"/>
    <property type="match status" value="1"/>
</dbReference>
<dbReference type="Gene3D" id="2.60.120.290">
    <property type="entry name" value="Spermadhesin, CUB domain"/>
    <property type="match status" value="1"/>
</dbReference>
<evidence type="ECO:0000259" key="4">
    <source>
        <dbReference type="PROSITE" id="PS50041"/>
    </source>
</evidence>
<comment type="caution">
    <text evidence="2">Lacks conserved residue(s) required for the propagation of feature annotation.</text>
</comment>
<dbReference type="InterPro" id="IPR016187">
    <property type="entry name" value="CTDL_fold"/>
</dbReference>
<dbReference type="InterPro" id="IPR018378">
    <property type="entry name" value="C-type_lectin_CS"/>
</dbReference>
<dbReference type="PROSITE" id="PS01180">
    <property type="entry name" value="CUB"/>
    <property type="match status" value="1"/>
</dbReference>
<feature type="non-terminal residue" evidence="5">
    <location>
        <position position="268"/>
    </location>
</feature>
<keyword evidence="1" id="KW-1015">Disulfide bond</keyword>
<accession>A0AAV5U9Z1</accession>
<dbReference type="InterPro" id="IPR050976">
    <property type="entry name" value="Snaclec"/>
</dbReference>
<dbReference type="PANTHER" id="PTHR22991">
    <property type="entry name" value="PROTEIN CBG13490"/>
    <property type="match status" value="1"/>
</dbReference>
<dbReference type="CDD" id="cd00037">
    <property type="entry name" value="CLECT"/>
    <property type="match status" value="1"/>
</dbReference>
<dbReference type="PANTHER" id="PTHR22991:SF40">
    <property type="entry name" value="PROTEIN CBG13490"/>
    <property type="match status" value="1"/>
</dbReference>